<dbReference type="Pfam" id="PF13927">
    <property type="entry name" value="Ig_3"/>
    <property type="match status" value="1"/>
</dbReference>
<dbReference type="Pfam" id="PF00047">
    <property type="entry name" value="ig"/>
    <property type="match status" value="1"/>
</dbReference>
<feature type="domain" description="Ig-like" evidence="9">
    <location>
        <begin position="143"/>
        <end position="238"/>
    </location>
</feature>
<dbReference type="SUPFAM" id="SSF49265">
    <property type="entry name" value="Fibronectin type III"/>
    <property type="match status" value="1"/>
</dbReference>
<dbReference type="InterPro" id="IPR007110">
    <property type="entry name" value="Ig-like_dom"/>
</dbReference>
<dbReference type="InterPro" id="IPR013783">
    <property type="entry name" value="Ig-like_fold"/>
</dbReference>
<dbReference type="InterPro" id="IPR003598">
    <property type="entry name" value="Ig_sub2"/>
</dbReference>
<evidence type="ECO:0000256" key="5">
    <source>
        <dbReference type="ARBA" id="ARBA00023157"/>
    </source>
</evidence>
<keyword evidence="8" id="KW-0732">Signal</keyword>
<dbReference type="PANTHER" id="PTHR23278:SF19">
    <property type="entry name" value="OBSCURIN"/>
    <property type="match status" value="1"/>
</dbReference>
<dbReference type="InterPro" id="IPR013151">
    <property type="entry name" value="Immunoglobulin_dom"/>
</dbReference>
<keyword evidence="11" id="KW-1185">Reference proteome</keyword>
<keyword evidence="2 7" id="KW-0812">Transmembrane</keyword>
<evidence type="ECO:0000256" key="7">
    <source>
        <dbReference type="SAM" id="Phobius"/>
    </source>
</evidence>
<dbReference type="InterPro" id="IPR036116">
    <property type="entry name" value="FN3_sf"/>
</dbReference>
<sequence length="747" mass="83104">MIHQLLSVYLIICHSSALSSGKEASTTVKVNGIVGQEVALPCNISPPTLDDEVALVLWYKDESSTPIYSLDARRGVVGHGKHSSSDNYATRTYFSTVSKPATLQLTAVTANDEGSYTCRVDFRKARTRYSEITLTIVVLPRKPRITDGKGDLIHKVAGPYNEGDRLVLLCESEGGNPLPSLTWWKESELIDESYEVTPQKITFNQLHVPPLHRNDLMVVFTCRASNNNISLPISSSVKIDLNLRPVQLEIDGAYEPLISGRLTELECRTSGSRPPAVITWWKENRKLKRTKNWTTHNGNISISTLTFQPSLEDSGKYLSCRAENPEIKESAIENGWKLEIHHVPVLSLRLGSKLRHSHIQEGYDVYFECDILANPWVTNIVWKFERKELSTNTSAGIIISNQSLVLQKVHRSMRGRYTCSATNPLGNSVSNPFHLKIQYAPLCRTGQKSVYGAARHETIKIFCDVEADPGDVKFYWRFNNTKEVLDITTFESKETRSKATFSPTGAADYGMVLCWGKNSIGTQKKPCLFHLVPAGPPSSVSNCSLQNQTEHSIELECSEGYDGGLSQHFVMEVHDTKLHKLRANLTSLESRFYVTGLPPGTDFVVIIYAVNAKGRSHAVILRTRTLTFLLKQSQEESLWQMTFSPVLIVLVAVVAGLVLLACLIVLGLKTRSKLHRSKDTKAVKADASDEHEVVNNKNINGVGETFKGWEPVESEKHPASVPLLLQVQTSSPTLSNPSETSETALYE</sequence>
<dbReference type="Gene3D" id="2.60.40.10">
    <property type="entry name" value="Immunoglobulins"/>
    <property type="match status" value="6"/>
</dbReference>
<keyword evidence="4 7" id="KW-0472">Membrane</keyword>
<evidence type="ECO:0000256" key="2">
    <source>
        <dbReference type="ARBA" id="ARBA00022692"/>
    </source>
</evidence>
<dbReference type="InterPro" id="IPR013162">
    <property type="entry name" value="CD80_C2-set"/>
</dbReference>
<reference evidence="12" key="1">
    <citation type="submission" date="2025-08" db="UniProtKB">
        <authorList>
            <consortium name="RefSeq"/>
        </authorList>
    </citation>
    <scope>IDENTIFICATION</scope>
    <source>
        <tissue evidence="12">Muscle</tissue>
    </source>
</reference>
<evidence type="ECO:0000256" key="8">
    <source>
        <dbReference type="SAM" id="SignalP"/>
    </source>
</evidence>
<keyword evidence="5" id="KW-1015">Disulfide bond</keyword>
<dbReference type="InterPro" id="IPR036179">
    <property type="entry name" value="Ig-like_dom_sf"/>
</dbReference>
<dbReference type="SMART" id="SM00408">
    <property type="entry name" value="IGc2"/>
    <property type="match status" value="4"/>
</dbReference>
<gene>
    <name evidence="12" type="primary">LOC106462180</name>
</gene>
<dbReference type="SMART" id="SM00409">
    <property type="entry name" value="IG"/>
    <property type="match status" value="4"/>
</dbReference>
<feature type="chain" id="PRO_5047236996" evidence="8">
    <location>
        <begin position="22"/>
        <end position="747"/>
    </location>
</feature>
<name>A0ABM1SN67_LIMPO</name>
<dbReference type="RefSeq" id="XP_022245073.1">
    <property type="nucleotide sequence ID" value="XM_022389365.1"/>
</dbReference>
<dbReference type="CDD" id="cd00063">
    <property type="entry name" value="FN3"/>
    <property type="match status" value="1"/>
</dbReference>
<dbReference type="PROSITE" id="PS50853">
    <property type="entry name" value="FN3"/>
    <property type="match status" value="1"/>
</dbReference>
<feature type="domain" description="Ig-like" evidence="9">
    <location>
        <begin position="245"/>
        <end position="333"/>
    </location>
</feature>
<feature type="domain" description="Ig-like" evidence="9">
    <location>
        <begin position="35"/>
        <end position="135"/>
    </location>
</feature>
<evidence type="ECO:0000256" key="3">
    <source>
        <dbReference type="ARBA" id="ARBA00022989"/>
    </source>
</evidence>
<feature type="signal peptide" evidence="8">
    <location>
        <begin position="1"/>
        <end position="21"/>
    </location>
</feature>
<evidence type="ECO:0000256" key="4">
    <source>
        <dbReference type="ARBA" id="ARBA00023136"/>
    </source>
</evidence>
<evidence type="ECO:0000259" key="9">
    <source>
        <dbReference type="PROSITE" id="PS50835"/>
    </source>
</evidence>
<dbReference type="GeneID" id="106462180"/>
<dbReference type="Pfam" id="PF07686">
    <property type="entry name" value="V-set"/>
    <property type="match status" value="1"/>
</dbReference>
<proteinExistence type="predicted"/>
<dbReference type="Pfam" id="PF08205">
    <property type="entry name" value="C2-set_2"/>
    <property type="match status" value="1"/>
</dbReference>
<feature type="domain" description="Fibronectin type-III" evidence="10">
    <location>
        <begin position="536"/>
        <end position="630"/>
    </location>
</feature>
<feature type="transmembrane region" description="Helical" evidence="7">
    <location>
        <begin position="646"/>
        <end position="668"/>
    </location>
</feature>
<feature type="region of interest" description="Disordered" evidence="6">
    <location>
        <begin position="727"/>
        <end position="747"/>
    </location>
</feature>
<accession>A0ABM1SN67</accession>
<organism evidence="11 12">
    <name type="scientific">Limulus polyphemus</name>
    <name type="common">Atlantic horseshoe crab</name>
    <dbReference type="NCBI Taxonomy" id="6850"/>
    <lineage>
        <taxon>Eukaryota</taxon>
        <taxon>Metazoa</taxon>
        <taxon>Ecdysozoa</taxon>
        <taxon>Arthropoda</taxon>
        <taxon>Chelicerata</taxon>
        <taxon>Merostomata</taxon>
        <taxon>Xiphosura</taxon>
        <taxon>Limulidae</taxon>
        <taxon>Limulus</taxon>
    </lineage>
</organism>
<comment type="subcellular location">
    <subcellularLocation>
        <location evidence="1">Membrane</location>
        <topology evidence="1">Single-pass membrane protein</topology>
    </subcellularLocation>
</comment>
<dbReference type="SUPFAM" id="SSF48726">
    <property type="entry name" value="Immunoglobulin"/>
    <property type="match status" value="5"/>
</dbReference>
<dbReference type="InterPro" id="IPR003599">
    <property type="entry name" value="Ig_sub"/>
</dbReference>
<dbReference type="InterPro" id="IPR003961">
    <property type="entry name" value="FN3_dom"/>
</dbReference>
<feature type="domain" description="Ig-like" evidence="9">
    <location>
        <begin position="344"/>
        <end position="430"/>
    </location>
</feature>
<evidence type="ECO:0000313" key="11">
    <source>
        <dbReference type="Proteomes" id="UP000694941"/>
    </source>
</evidence>
<evidence type="ECO:0000259" key="10">
    <source>
        <dbReference type="PROSITE" id="PS50853"/>
    </source>
</evidence>
<dbReference type="PROSITE" id="PS50835">
    <property type="entry name" value="IG_LIKE"/>
    <property type="match status" value="4"/>
</dbReference>
<keyword evidence="3 7" id="KW-1133">Transmembrane helix</keyword>
<dbReference type="PANTHER" id="PTHR23278">
    <property type="entry name" value="SIDESTEP PROTEIN"/>
    <property type="match status" value="1"/>
</dbReference>
<dbReference type="SMART" id="SM00060">
    <property type="entry name" value="FN3"/>
    <property type="match status" value="1"/>
</dbReference>
<evidence type="ECO:0000256" key="6">
    <source>
        <dbReference type="SAM" id="MobiDB-lite"/>
    </source>
</evidence>
<dbReference type="InterPro" id="IPR013106">
    <property type="entry name" value="Ig_V-set"/>
</dbReference>
<evidence type="ECO:0000313" key="12">
    <source>
        <dbReference type="RefSeq" id="XP_022245073.1"/>
    </source>
</evidence>
<dbReference type="Proteomes" id="UP000694941">
    <property type="component" value="Unplaced"/>
</dbReference>
<evidence type="ECO:0000256" key="1">
    <source>
        <dbReference type="ARBA" id="ARBA00004167"/>
    </source>
</evidence>
<protein>
    <submittedName>
        <fullName evidence="12">Nephrin-like isoform X1</fullName>
    </submittedName>
</protein>